<evidence type="ECO:0000313" key="2">
    <source>
        <dbReference type="EMBL" id="GIY11403.1"/>
    </source>
</evidence>
<keyword evidence="3" id="KW-1185">Reference proteome</keyword>
<protein>
    <submittedName>
        <fullName evidence="2">Uncharacterized protein</fullName>
    </submittedName>
</protein>
<feature type="region of interest" description="Disordered" evidence="1">
    <location>
        <begin position="20"/>
        <end position="45"/>
    </location>
</feature>
<dbReference type="Proteomes" id="UP001054837">
    <property type="component" value="Unassembled WGS sequence"/>
</dbReference>
<sequence length="136" mass="15275">METACTLQYVLNMAGGRSMRYTRRTLGKRDSRQEEKQPNANSRKSMKVFLVEENRKKTSAKVTSTRMIKRRTFHSLHSANLDGPSSLRNIPHPPTTPAALVTVRGLTTCPPTPSLLFLPAKANRETFPDGKEKVVH</sequence>
<accession>A0AAV4QUP0</accession>
<name>A0AAV4QUP0_9ARAC</name>
<dbReference type="AlphaFoldDB" id="A0AAV4QUP0"/>
<feature type="compositionally biased region" description="Basic and acidic residues" evidence="1">
    <location>
        <begin position="27"/>
        <end position="37"/>
    </location>
</feature>
<evidence type="ECO:0000256" key="1">
    <source>
        <dbReference type="SAM" id="MobiDB-lite"/>
    </source>
</evidence>
<reference evidence="2 3" key="1">
    <citation type="submission" date="2021-06" db="EMBL/GenBank/DDBJ databases">
        <title>Caerostris darwini draft genome.</title>
        <authorList>
            <person name="Kono N."/>
            <person name="Arakawa K."/>
        </authorList>
    </citation>
    <scope>NUCLEOTIDE SEQUENCE [LARGE SCALE GENOMIC DNA]</scope>
</reference>
<feature type="region of interest" description="Disordered" evidence="1">
    <location>
        <begin position="73"/>
        <end position="96"/>
    </location>
</feature>
<organism evidence="2 3">
    <name type="scientific">Caerostris darwini</name>
    <dbReference type="NCBI Taxonomy" id="1538125"/>
    <lineage>
        <taxon>Eukaryota</taxon>
        <taxon>Metazoa</taxon>
        <taxon>Ecdysozoa</taxon>
        <taxon>Arthropoda</taxon>
        <taxon>Chelicerata</taxon>
        <taxon>Arachnida</taxon>
        <taxon>Araneae</taxon>
        <taxon>Araneomorphae</taxon>
        <taxon>Entelegynae</taxon>
        <taxon>Araneoidea</taxon>
        <taxon>Araneidae</taxon>
        <taxon>Caerostris</taxon>
    </lineage>
</organism>
<gene>
    <name evidence="2" type="ORF">CDAR_535891</name>
</gene>
<comment type="caution">
    <text evidence="2">The sequence shown here is derived from an EMBL/GenBank/DDBJ whole genome shotgun (WGS) entry which is preliminary data.</text>
</comment>
<proteinExistence type="predicted"/>
<evidence type="ECO:0000313" key="3">
    <source>
        <dbReference type="Proteomes" id="UP001054837"/>
    </source>
</evidence>
<dbReference type="EMBL" id="BPLQ01004902">
    <property type="protein sequence ID" value="GIY11403.1"/>
    <property type="molecule type" value="Genomic_DNA"/>
</dbReference>